<dbReference type="PROSITE" id="PS51318">
    <property type="entry name" value="TAT"/>
    <property type="match status" value="1"/>
</dbReference>
<dbReference type="InterPro" id="IPR036907">
    <property type="entry name" value="5'-Nucleotdase_C_sf"/>
</dbReference>
<dbReference type="GO" id="GO:0030288">
    <property type="term" value="C:outer membrane-bounded periplasmic space"/>
    <property type="evidence" value="ECO:0007669"/>
    <property type="project" value="TreeGrafter"/>
</dbReference>
<evidence type="ECO:0000259" key="3">
    <source>
        <dbReference type="Pfam" id="PF02872"/>
    </source>
</evidence>
<dbReference type="Gene3D" id="2.60.120.560">
    <property type="entry name" value="Exo-inulinase, domain 1"/>
    <property type="match status" value="1"/>
</dbReference>
<dbReference type="STRING" id="402596.SAMN04489844_1565"/>
<dbReference type="Gene3D" id="3.90.780.10">
    <property type="entry name" value="5'-Nucleotidase, C-terminal domain"/>
    <property type="match status" value="1"/>
</dbReference>
<gene>
    <name evidence="5" type="ORF">SAMN04489844_1565</name>
</gene>
<reference evidence="6" key="1">
    <citation type="submission" date="2016-10" db="EMBL/GenBank/DDBJ databases">
        <authorList>
            <person name="Varghese N."/>
            <person name="Submissions S."/>
        </authorList>
    </citation>
    <scope>NUCLEOTIDE SEQUENCE [LARGE SCALE GENOMIC DNA]</scope>
    <source>
        <strain evidence="6">DSM 22017</strain>
    </source>
</reference>
<feature type="compositionally biased region" description="Pro residues" evidence="1">
    <location>
        <begin position="714"/>
        <end position="746"/>
    </location>
</feature>
<dbReference type="GO" id="GO:0009166">
    <property type="term" value="P:nucleotide catabolic process"/>
    <property type="evidence" value="ECO:0007669"/>
    <property type="project" value="InterPro"/>
</dbReference>
<proteinExistence type="predicted"/>
<dbReference type="Gene3D" id="2.60.120.260">
    <property type="entry name" value="Galactose-binding domain-like"/>
    <property type="match status" value="1"/>
</dbReference>
<dbReference type="PANTHER" id="PTHR11575">
    <property type="entry name" value="5'-NUCLEOTIDASE-RELATED"/>
    <property type="match status" value="1"/>
</dbReference>
<dbReference type="Pfam" id="PF02872">
    <property type="entry name" value="5_nucleotid_C"/>
    <property type="match status" value="1"/>
</dbReference>
<dbReference type="Pfam" id="PF06439">
    <property type="entry name" value="3keto-disac_hyd"/>
    <property type="match status" value="1"/>
</dbReference>
<feature type="signal peptide" evidence="2">
    <location>
        <begin position="1"/>
        <end position="36"/>
    </location>
</feature>
<evidence type="ECO:0008006" key="7">
    <source>
        <dbReference type="Google" id="ProtNLM"/>
    </source>
</evidence>
<dbReference type="EMBL" id="FNRT01000002">
    <property type="protein sequence ID" value="SEC04402.1"/>
    <property type="molecule type" value="Genomic_DNA"/>
</dbReference>
<evidence type="ECO:0000259" key="4">
    <source>
        <dbReference type="Pfam" id="PF06439"/>
    </source>
</evidence>
<name>A0A1H4PBN8_9ACTN</name>
<dbReference type="SUPFAM" id="SSF55816">
    <property type="entry name" value="5'-nucleotidase (syn. UDP-sugar hydrolase), C-terminal domain"/>
    <property type="match status" value="1"/>
</dbReference>
<dbReference type="RefSeq" id="WP_175539601.1">
    <property type="nucleotide sequence ID" value="NZ_FNRT01000002.1"/>
</dbReference>
<evidence type="ECO:0000256" key="1">
    <source>
        <dbReference type="SAM" id="MobiDB-lite"/>
    </source>
</evidence>
<dbReference type="GO" id="GO:0008253">
    <property type="term" value="F:5'-nucleotidase activity"/>
    <property type="evidence" value="ECO:0007669"/>
    <property type="project" value="TreeGrafter"/>
</dbReference>
<feature type="domain" description="3-keto-alpha-glucoside-1,2-lyase/3-keto-2-hydroxy-glucal hydratase" evidence="4">
    <location>
        <begin position="216"/>
        <end position="397"/>
    </location>
</feature>
<protein>
    <recommendedName>
        <fullName evidence="7">Ig-like domain (Group 3)</fullName>
    </recommendedName>
</protein>
<dbReference type="InterPro" id="IPR008979">
    <property type="entry name" value="Galactose-bd-like_sf"/>
</dbReference>
<dbReference type="SUPFAM" id="SSF49785">
    <property type="entry name" value="Galactose-binding domain-like"/>
    <property type="match status" value="1"/>
</dbReference>
<feature type="region of interest" description="Disordered" evidence="1">
    <location>
        <begin position="54"/>
        <end position="74"/>
    </location>
</feature>
<dbReference type="InterPro" id="IPR006179">
    <property type="entry name" value="5_nucleotidase/apyrase"/>
</dbReference>
<dbReference type="Proteomes" id="UP000198742">
    <property type="component" value="Unassembled WGS sequence"/>
</dbReference>
<dbReference type="AlphaFoldDB" id="A0A1H4PBN8"/>
<feature type="domain" description="5'-Nucleotidase C-terminal" evidence="3">
    <location>
        <begin position="421"/>
        <end position="570"/>
    </location>
</feature>
<feature type="chain" id="PRO_5011616260" description="Ig-like domain (Group 3)" evidence="2">
    <location>
        <begin position="37"/>
        <end position="845"/>
    </location>
</feature>
<dbReference type="PANTHER" id="PTHR11575:SF24">
    <property type="entry name" value="5'-NUCLEOTIDASE"/>
    <property type="match status" value="1"/>
</dbReference>
<dbReference type="GO" id="GO:0008768">
    <property type="term" value="F:UDP-sugar diphosphatase activity"/>
    <property type="evidence" value="ECO:0007669"/>
    <property type="project" value="TreeGrafter"/>
</dbReference>
<dbReference type="InterPro" id="IPR006311">
    <property type="entry name" value="TAT_signal"/>
</dbReference>
<evidence type="ECO:0000313" key="5">
    <source>
        <dbReference type="EMBL" id="SEC04402.1"/>
    </source>
</evidence>
<keyword evidence="6" id="KW-1185">Reference proteome</keyword>
<feature type="region of interest" description="Disordered" evidence="1">
    <location>
        <begin position="710"/>
        <end position="752"/>
    </location>
</feature>
<organism evidence="5 6">
    <name type="scientific">Nocardioides exalbidus</name>
    <dbReference type="NCBI Taxonomy" id="402596"/>
    <lineage>
        <taxon>Bacteria</taxon>
        <taxon>Bacillati</taxon>
        <taxon>Actinomycetota</taxon>
        <taxon>Actinomycetes</taxon>
        <taxon>Propionibacteriales</taxon>
        <taxon>Nocardioidaceae</taxon>
        <taxon>Nocardioides</taxon>
    </lineage>
</organism>
<evidence type="ECO:0000256" key="2">
    <source>
        <dbReference type="SAM" id="SignalP"/>
    </source>
</evidence>
<accession>A0A1H4PBN8</accession>
<dbReference type="InterPro" id="IPR010496">
    <property type="entry name" value="AL/BT2_dom"/>
</dbReference>
<sequence>MTQSAPARWRRTVTTLVSLAVAAAGVVAASSAPASAAPGDAMIAWLEVENGAIVGNPGRDQGDHGNFSGESSYTFRDPGMRSTMTFTAPEAGTYPVWIRYSAGGLGSAEDDNVTRKMGLLVNGGSRQVLSFPRTFVPGEPDQHDGWERWGWTPATVTLNAGTNTLAVDCQRNVENGGDETCRLNFDAIQVGGTAPAAPSGGTPAAPCTASTTIPAGATRLFDGTFASFDGTIAAPRWHKAGAGGFGFQTDCTLRGFRGQGTTWTLAQQSGPYTLGVDFMRGAATSASSVYVGSTSNNAASPTGGYQVRIGASDTGTIVTGDGSLTTPPDAAALAAALKPQGQWNSFSIQVTPARIRLLLNGTRINSVDRTAPMTGYVGLENRAGNDAVGNVRFRNIWSASGVVLGQAAPVRRATLANGTTVNPGGESTLGNLVADSQRWATRTAGTGNARLALASPTRLQADLVASGAGLTYAQAAAAVTDEPLVTMRLTGSQIKAILEQQWQPSGATPGFVRLGASSGFTWTQDATRPVGDRITGMWLDGTPVSLTGTGNIVVAVAQSLAAGGDNFTGFSAGTPTARTSTVAALAAYLGDKSLTAPVAAPSAQAAVDVHVPAGAPSSYVAGTEYAVDLASWSYAGASDPVDTTVAVSVGNRVIGTFPVDNTRSDDPTDLHGRVAVRATLPADLAAGATTVKVVGTTTGTTVQLPVVVTAAPTNPQPDPDPTPDPTPNPNPAPNPAPQTGPTPALPAPTKAGSRIKVAVKPGKVVARRTRAKLAITVSSAGARPTGVVTVRIGKVRLEKRLGRGRATVWLPVMKKPGATRVTVSYGGDARTLTSTLTLRVNAVAP</sequence>
<dbReference type="InterPro" id="IPR008334">
    <property type="entry name" value="5'-Nucleotdase_C"/>
</dbReference>
<keyword evidence="2" id="KW-0732">Signal</keyword>
<evidence type="ECO:0000313" key="6">
    <source>
        <dbReference type="Proteomes" id="UP000198742"/>
    </source>
</evidence>